<dbReference type="InterPro" id="IPR000160">
    <property type="entry name" value="GGDEF_dom"/>
</dbReference>
<feature type="domain" description="GGDEF" evidence="3">
    <location>
        <begin position="114"/>
        <end position="240"/>
    </location>
</feature>
<dbReference type="EC" id="2.7.7.65" evidence="1"/>
<dbReference type="AlphaFoldDB" id="A0A316JA83"/>
<keyword evidence="2" id="KW-0812">Transmembrane</keyword>
<dbReference type="PANTHER" id="PTHR45138">
    <property type="entry name" value="REGULATORY COMPONENTS OF SENSORY TRANSDUCTION SYSTEM"/>
    <property type="match status" value="1"/>
</dbReference>
<dbReference type="SMART" id="SM00267">
    <property type="entry name" value="GGDEF"/>
    <property type="match status" value="1"/>
</dbReference>
<evidence type="ECO:0000313" key="4">
    <source>
        <dbReference type="EMBL" id="PWL18394.1"/>
    </source>
</evidence>
<keyword evidence="5" id="KW-1185">Reference proteome</keyword>
<dbReference type="Pfam" id="PF00990">
    <property type="entry name" value="GGDEF"/>
    <property type="match status" value="1"/>
</dbReference>
<dbReference type="InterPro" id="IPR029787">
    <property type="entry name" value="Nucleotide_cyclase"/>
</dbReference>
<dbReference type="NCBIfam" id="TIGR00254">
    <property type="entry name" value="GGDEF"/>
    <property type="match status" value="1"/>
</dbReference>
<comment type="caution">
    <text evidence="4">The sequence shown here is derived from an EMBL/GenBank/DDBJ whole genome shotgun (WGS) entry which is preliminary data.</text>
</comment>
<proteinExistence type="predicted"/>
<dbReference type="CDD" id="cd01949">
    <property type="entry name" value="GGDEF"/>
    <property type="match status" value="1"/>
</dbReference>
<dbReference type="GO" id="GO:0043709">
    <property type="term" value="P:cell adhesion involved in single-species biofilm formation"/>
    <property type="evidence" value="ECO:0007669"/>
    <property type="project" value="TreeGrafter"/>
</dbReference>
<evidence type="ECO:0000256" key="2">
    <source>
        <dbReference type="SAM" id="Phobius"/>
    </source>
</evidence>
<organism evidence="4 5">
    <name type="scientific">Falsochrobactrum shanghaiense</name>
    <dbReference type="NCBI Taxonomy" id="2201899"/>
    <lineage>
        <taxon>Bacteria</taxon>
        <taxon>Pseudomonadati</taxon>
        <taxon>Pseudomonadota</taxon>
        <taxon>Alphaproteobacteria</taxon>
        <taxon>Hyphomicrobiales</taxon>
        <taxon>Brucellaceae</taxon>
        <taxon>Falsochrobactrum</taxon>
    </lineage>
</organism>
<reference evidence="4 5" key="1">
    <citation type="submission" date="2018-05" db="EMBL/GenBank/DDBJ databases">
        <title>Comparative genomic sequence analysis between strain HN4 and CCM 8460T (Falsochrobactrum ovis) will provide more evidence to prove that HN4 is a new species of Falsochrobactrum.</title>
        <authorList>
            <person name="Lyu W."/>
            <person name="Sun L."/>
            <person name="Yao L."/>
        </authorList>
    </citation>
    <scope>NUCLEOTIDE SEQUENCE [LARGE SCALE GENOMIC DNA]</scope>
    <source>
        <strain evidence="4 5">HN4</strain>
    </source>
</reference>
<gene>
    <name evidence="4" type="ORF">DKP76_04655</name>
</gene>
<feature type="transmembrane region" description="Helical" evidence="2">
    <location>
        <begin position="47"/>
        <end position="67"/>
    </location>
</feature>
<dbReference type="PANTHER" id="PTHR45138:SF24">
    <property type="entry name" value="DIGUANYLATE CYCLASE DGCC-RELATED"/>
    <property type="match status" value="1"/>
</dbReference>
<sequence length="240" mass="26362">MRLFRISKNVWKRTIAVALIAAFLSISFSVGVRLVVGAEADRITDFTRLALPFLIAIPLGLFWFSYLEKIEESYRKAVKRASELARIASVDPLTGVLNRRSFIEQFEAASGAGVKGWLLIADIDYLKNVNDQYGHLAGDAAVIAIAQALVQELPPDSLIARIGGDEFCAFVPKASCSNLDAVVDNINVSATAILRKTRPEITLPVTASIGSFSCKPNQTFEEILSSADEKLYRKKRARVQ</sequence>
<dbReference type="GO" id="GO:1902201">
    <property type="term" value="P:negative regulation of bacterial-type flagellum-dependent cell motility"/>
    <property type="evidence" value="ECO:0007669"/>
    <property type="project" value="TreeGrafter"/>
</dbReference>
<keyword evidence="2" id="KW-1133">Transmembrane helix</keyword>
<dbReference type="EMBL" id="QGDB01000002">
    <property type="protein sequence ID" value="PWL18394.1"/>
    <property type="molecule type" value="Genomic_DNA"/>
</dbReference>
<accession>A0A316JA83</accession>
<dbReference type="InterPro" id="IPR043128">
    <property type="entry name" value="Rev_trsase/Diguanyl_cyclase"/>
</dbReference>
<evidence type="ECO:0000256" key="1">
    <source>
        <dbReference type="ARBA" id="ARBA00012528"/>
    </source>
</evidence>
<dbReference type="InterPro" id="IPR050469">
    <property type="entry name" value="Diguanylate_Cyclase"/>
</dbReference>
<dbReference type="GO" id="GO:0052621">
    <property type="term" value="F:diguanylate cyclase activity"/>
    <property type="evidence" value="ECO:0007669"/>
    <property type="project" value="UniProtKB-EC"/>
</dbReference>
<dbReference type="Proteomes" id="UP000245865">
    <property type="component" value="Unassembled WGS sequence"/>
</dbReference>
<dbReference type="GO" id="GO:0005886">
    <property type="term" value="C:plasma membrane"/>
    <property type="evidence" value="ECO:0007669"/>
    <property type="project" value="TreeGrafter"/>
</dbReference>
<evidence type="ECO:0000313" key="5">
    <source>
        <dbReference type="Proteomes" id="UP000245865"/>
    </source>
</evidence>
<protein>
    <recommendedName>
        <fullName evidence="1">diguanylate cyclase</fullName>
        <ecNumber evidence="1">2.7.7.65</ecNumber>
    </recommendedName>
</protein>
<keyword evidence="2" id="KW-0472">Membrane</keyword>
<name>A0A316JA83_9HYPH</name>
<dbReference type="SUPFAM" id="SSF55073">
    <property type="entry name" value="Nucleotide cyclase"/>
    <property type="match status" value="1"/>
</dbReference>
<dbReference type="OrthoDB" id="9812260at2"/>
<evidence type="ECO:0000259" key="3">
    <source>
        <dbReference type="PROSITE" id="PS50887"/>
    </source>
</evidence>
<dbReference type="Gene3D" id="3.30.70.270">
    <property type="match status" value="1"/>
</dbReference>
<dbReference type="PROSITE" id="PS50887">
    <property type="entry name" value="GGDEF"/>
    <property type="match status" value="1"/>
</dbReference>